<dbReference type="InterPro" id="IPR000026">
    <property type="entry name" value="N1-like"/>
</dbReference>
<dbReference type="EMBL" id="VCQU01000004">
    <property type="protein sequence ID" value="NMN96174.1"/>
    <property type="molecule type" value="Genomic_DNA"/>
</dbReference>
<dbReference type="Pfam" id="PF00545">
    <property type="entry name" value="Ribonuclease"/>
    <property type="match status" value="1"/>
</dbReference>
<dbReference type="GO" id="GO:0004521">
    <property type="term" value="F:RNA endonuclease activity"/>
    <property type="evidence" value="ECO:0007669"/>
    <property type="project" value="InterPro"/>
</dbReference>
<keyword evidence="5" id="KW-1185">Reference proteome</keyword>
<name>A0A848KGF2_9NOCA</name>
<proteinExistence type="predicted"/>
<evidence type="ECO:0000313" key="4">
    <source>
        <dbReference type="EMBL" id="NMN96174.1"/>
    </source>
</evidence>
<keyword evidence="2" id="KW-0378">Hydrolase</keyword>
<dbReference type="GO" id="GO:0016787">
    <property type="term" value="F:hydrolase activity"/>
    <property type="evidence" value="ECO:0007669"/>
    <property type="project" value="UniProtKB-KW"/>
</dbReference>
<dbReference type="Gene3D" id="3.10.450.30">
    <property type="entry name" value="Microbial ribonucleases"/>
    <property type="match status" value="1"/>
</dbReference>
<dbReference type="GO" id="GO:0003723">
    <property type="term" value="F:RNA binding"/>
    <property type="evidence" value="ECO:0007669"/>
    <property type="project" value="InterPro"/>
</dbReference>
<evidence type="ECO:0000313" key="5">
    <source>
        <dbReference type="Proteomes" id="UP000535543"/>
    </source>
</evidence>
<organism evidence="4 5">
    <name type="scientific">Antrihabitans stalactiti</name>
    <dbReference type="NCBI Taxonomy" id="2584121"/>
    <lineage>
        <taxon>Bacteria</taxon>
        <taxon>Bacillati</taxon>
        <taxon>Actinomycetota</taxon>
        <taxon>Actinomycetes</taxon>
        <taxon>Mycobacteriales</taxon>
        <taxon>Nocardiaceae</taxon>
        <taxon>Antrihabitans</taxon>
    </lineage>
</organism>
<keyword evidence="1" id="KW-0540">Nuclease</keyword>
<evidence type="ECO:0000256" key="1">
    <source>
        <dbReference type="ARBA" id="ARBA00022722"/>
    </source>
</evidence>
<evidence type="ECO:0000256" key="2">
    <source>
        <dbReference type="ARBA" id="ARBA00022801"/>
    </source>
</evidence>
<dbReference type="AlphaFoldDB" id="A0A848KGF2"/>
<protein>
    <submittedName>
        <fullName evidence="4">Ribonuclease</fullName>
    </submittedName>
</protein>
<gene>
    <name evidence="4" type="ORF">FGL95_14135</name>
</gene>
<dbReference type="Proteomes" id="UP000535543">
    <property type="component" value="Unassembled WGS sequence"/>
</dbReference>
<comment type="caution">
    <text evidence="4">The sequence shown here is derived from an EMBL/GenBank/DDBJ whole genome shotgun (WGS) entry which is preliminary data.</text>
</comment>
<feature type="region of interest" description="Disordered" evidence="3">
    <location>
        <begin position="62"/>
        <end position="84"/>
    </location>
</feature>
<dbReference type="SUPFAM" id="SSF53933">
    <property type="entry name" value="Microbial ribonucleases"/>
    <property type="match status" value="1"/>
</dbReference>
<accession>A0A848KGF2</accession>
<dbReference type="InterPro" id="IPR016191">
    <property type="entry name" value="Ribonuclease/ribotoxin"/>
</dbReference>
<evidence type="ECO:0000256" key="3">
    <source>
        <dbReference type="SAM" id="MobiDB-lite"/>
    </source>
</evidence>
<reference evidence="4 5" key="2">
    <citation type="submission" date="2020-06" db="EMBL/GenBank/DDBJ databases">
        <title>Antribacter stalactiti gen. nov., sp. nov., a new member of the family Nacardiaceae isolated from a cave.</title>
        <authorList>
            <person name="Kim I.S."/>
        </authorList>
    </citation>
    <scope>NUCLEOTIDE SEQUENCE [LARGE SCALE GENOMIC DNA]</scope>
    <source>
        <strain evidence="4 5">YC2-7</strain>
    </source>
</reference>
<reference evidence="4 5" key="1">
    <citation type="submission" date="2019-05" db="EMBL/GenBank/DDBJ databases">
        <authorList>
            <person name="Lee S.D."/>
        </authorList>
    </citation>
    <scope>NUCLEOTIDE SEQUENCE [LARGE SCALE GENOMIC DNA]</scope>
    <source>
        <strain evidence="4 5">YC2-7</strain>
    </source>
</reference>
<sequence>MQMGRPKTLGVVVVALVLAALAIVFVLSRGGGDDAAQPKNTVAATPGVPAAAVSTLKKIDSGEWPAAANAPGTKGGDTWRNRDHQLPERDAKGKAITYQEWDVNPKQRGQTRDAERIITGSDGSAWYTGDHYKTFTRMR</sequence>